<keyword evidence="2 6" id="KW-0963">Cytoplasm</keyword>
<evidence type="ECO:0000256" key="6">
    <source>
        <dbReference type="HAMAP-Rule" id="MF_00801"/>
    </source>
</evidence>
<evidence type="ECO:0000256" key="3">
    <source>
        <dbReference type="ARBA" id="ARBA00022722"/>
    </source>
</evidence>
<keyword evidence="6" id="KW-0460">Magnesium</keyword>
<evidence type="ECO:0000256" key="2">
    <source>
        <dbReference type="ARBA" id="ARBA00022490"/>
    </source>
</evidence>
<keyword evidence="3 6" id="KW-0540">Nuclease</keyword>
<feature type="binding site" evidence="6">
    <location>
        <position position="62"/>
    </location>
    <ligand>
        <name>Mg(2+)</name>
        <dbReference type="ChEBI" id="CHEBI:18420"/>
    </ligand>
</feature>
<dbReference type="GO" id="GO:0003727">
    <property type="term" value="F:single-stranded RNA binding"/>
    <property type="evidence" value="ECO:0007669"/>
    <property type="project" value="TreeGrafter"/>
</dbReference>
<dbReference type="Proteomes" id="UP000317593">
    <property type="component" value="Unassembled WGS sequence"/>
</dbReference>
<keyword evidence="8" id="KW-1185">Reference proteome</keyword>
<protein>
    <recommendedName>
        <fullName evidence="6">Endonuclease V</fullName>
        <ecNumber evidence="6">3.1.21.7</ecNumber>
    </recommendedName>
    <alternativeName>
        <fullName evidence="6">Deoxyinosine 3'endonuclease</fullName>
    </alternativeName>
    <alternativeName>
        <fullName evidence="6">Deoxyribonuclease V</fullName>
        <shortName evidence="6">DNase V</shortName>
    </alternativeName>
</protein>
<evidence type="ECO:0000313" key="8">
    <source>
        <dbReference type="Proteomes" id="UP000317593"/>
    </source>
</evidence>
<evidence type="ECO:0000256" key="1">
    <source>
        <dbReference type="ARBA" id="ARBA00004496"/>
    </source>
</evidence>
<feature type="binding site" evidence="6">
    <location>
        <position position="130"/>
    </location>
    <ligand>
        <name>Mg(2+)</name>
        <dbReference type="ChEBI" id="CHEBI:18420"/>
    </ligand>
</feature>
<dbReference type="NCBIfam" id="NF008629">
    <property type="entry name" value="PRK11617.1"/>
    <property type="match status" value="1"/>
</dbReference>
<dbReference type="Gene3D" id="3.30.2170.10">
    <property type="entry name" value="archaeoglobus fulgidus dsm 4304 superfamily"/>
    <property type="match status" value="1"/>
</dbReference>
<dbReference type="EMBL" id="FXTH01000013">
    <property type="protein sequence ID" value="SMO78524.1"/>
    <property type="molecule type" value="Genomic_DNA"/>
</dbReference>
<keyword evidence="6" id="KW-0234">DNA repair</keyword>
<dbReference type="GO" id="GO:0016891">
    <property type="term" value="F:RNA endonuclease activity producing 5'-phosphomonoesters, hydrolytic mechanism"/>
    <property type="evidence" value="ECO:0007669"/>
    <property type="project" value="TreeGrafter"/>
</dbReference>
<dbReference type="GO" id="GO:0000287">
    <property type="term" value="F:magnesium ion binding"/>
    <property type="evidence" value="ECO:0007669"/>
    <property type="project" value="UniProtKB-UniRule"/>
</dbReference>
<dbReference type="PANTHER" id="PTHR28511:SF1">
    <property type="entry name" value="ENDONUCLEASE V"/>
    <property type="match status" value="1"/>
</dbReference>
<comment type="subcellular location">
    <subcellularLocation>
        <location evidence="1 6">Cytoplasm</location>
    </subcellularLocation>
</comment>
<proteinExistence type="inferred from homology"/>
<accession>A0A521E3I0</accession>
<reference evidence="7 8" key="1">
    <citation type="submission" date="2017-05" db="EMBL/GenBank/DDBJ databases">
        <authorList>
            <person name="Varghese N."/>
            <person name="Submissions S."/>
        </authorList>
    </citation>
    <scope>NUCLEOTIDE SEQUENCE [LARGE SCALE GENOMIC DNA]</scope>
    <source>
        <strain evidence="7 8">DSM 21194</strain>
    </source>
</reference>
<feature type="site" description="Interaction with target DNA" evidence="6">
    <location>
        <position position="100"/>
    </location>
</feature>
<keyword evidence="5 6" id="KW-0378">Hydrolase</keyword>
<dbReference type="GO" id="GO:0005737">
    <property type="term" value="C:cytoplasm"/>
    <property type="evidence" value="ECO:0007669"/>
    <property type="project" value="UniProtKB-SubCell"/>
</dbReference>
<comment type="function">
    <text evidence="6">DNA repair enzyme involved in the repair of deaminated bases. Selectively cleaves double-stranded DNA at the second phosphodiester bond 3' to a deoxyinosine leaving behind the intact lesion on the nicked DNA.</text>
</comment>
<dbReference type="GO" id="GO:0043737">
    <property type="term" value="F:deoxyribonuclease V activity"/>
    <property type="evidence" value="ECO:0007669"/>
    <property type="project" value="UniProtKB-UniRule"/>
</dbReference>
<keyword evidence="4 6" id="KW-0255">Endonuclease</keyword>
<evidence type="ECO:0000313" key="7">
    <source>
        <dbReference type="EMBL" id="SMO78524.1"/>
    </source>
</evidence>
<sequence length="251" mass="27779">MARCVIWGTTTISLPDCFYRFMRIEDYKTIAPEDAVQLQRSLRACISITALGREVATVGGADISYNRGSGLMHAAMVVLELPGLRPVAYSLASDETSFPYIPGLLAFREMPALMKAWSQLRAKPDVLMLDGHGLAHPRRMGIATHFGIEADQPTIGCAKNILTGTHGELGVRKGEQADLMDGEEKVGIALRSRTNVNPVYVSPGHRCSFEDAYRIVMQSLTKYKLPRTTRLAHRWANMLRRGEAEPGYTEV</sequence>
<dbReference type="PANTHER" id="PTHR28511">
    <property type="entry name" value="ENDONUCLEASE V"/>
    <property type="match status" value="1"/>
</dbReference>
<comment type="similarity">
    <text evidence="6">Belongs to the endonuclease V family.</text>
</comment>
<keyword evidence="6" id="KW-0227">DNA damage</keyword>
<dbReference type="CDD" id="cd06559">
    <property type="entry name" value="Endonuclease_V"/>
    <property type="match status" value="1"/>
</dbReference>
<comment type="catalytic activity">
    <reaction evidence="6">
        <text>Endonucleolytic cleavage at apurinic or apyrimidinic sites to products with a 5'-phosphate.</text>
        <dbReference type="EC" id="3.1.21.7"/>
    </reaction>
</comment>
<dbReference type="EC" id="3.1.21.7" evidence="6"/>
<dbReference type="Pfam" id="PF04493">
    <property type="entry name" value="Endonuclease_5"/>
    <property type="match status" value="1"/>
</dbReference>
<dbReference type="HAMAP" id="MF_00801">
    <property type="entry name" value="Endonuclease_5"/>
    <property type="match status" value="1"/>
</dbReference>
<gene>
    <name evidence="6" type="primary">nfi</name>
    <name evidence="7" type="ORF">SAMN06265218_11326</name>
</gene>
<evidence type="ECO:0000256" key="4">
    <source>
        <dbReference type="ARBA" id="ARBA00022759"/>
    </source>
</evidence>
<comment type="cofactor">
    <cofactor evidence="6">
        <name>Mg(2+)</name>
        <dbReference type="ChEBI" id="CHEBI:18420"/>
    </cofactor>
</comment>
<dbReference type="AlphaFoldDB" id="A0A521E3I0"/>
<name>A0A521E3I0_9BACT</name>
<dbReference type="InterPro" id="IPR007581">
    <property type="entry name" value="Endonuclease-V"/>
</dbReference>
<dbReference type="OrthoDB" id="9790916at2"/>
<evidence type="ECO:0000256" key="5">
    <source>
        <dbReference type="ARBA" id="ARBA00022801"/>
    </source>
</evidence>
<keyword evidence="6" id="KW-0479">Metal-binding</keyword>
<organism evidence="7 8">
    <name type="scientific">Fodinibius sediminis</name>
    <dbReference type="NCBI Taxonomy" id="1214077"/>
    <lineage>
        <taxon>Bacteria</taxon>
        <taxon>Pseudomonadati</taxon>
        <taxon>Balneolota</taxon>
        <taxon>Balneolia</taxon>
        <taxon>Balneolales</taxon>
        <taxon>Balneolaceae</taxon>
        <taxon>Fodinibius</taxon>
    </lineage>
</organism>
<dbReference type="GO" id="GO:0006281">
    <property type="term" value="P:DNA repair"/>
    <property type="evidence" value="ECO:0007669"/>
    <property type="project" value="UniProtKB-UniRule"/>
</dbReference>